<protein>
    <recommendedName>
        <fullName evidence="4">Legume lectin domain-containing protein</fullName>
    </recommendedName>
</protein>
<sequence length="166" mass="17404">MVIPPMLALSGFLIMLSLVCNTGGVAALSFSYSSFDQCSDSIKLYGEASCMNSGIQLTGFRYYVIGQARYFKPMALWDATTGGVANFTTTFTFDVSSSIDGNNDGSSSSSSEDESSCCDGLAFFLAPQNYSIPVGGGASGRLGLVSANLTFDSASQNPFVAVEFDT</sequence>
<dbReference type="EMBL" id="OZ034817">
    <property type="protein sequence ID" value="CAL1383246.1"/>
    <property type="molecule type" value="Genomic_DNA"/>
</dbReference>
<name>A0AAV2EBF2_9ROSI</name>
<dbReference type="Proteomes" id="UP001497516">
    <property type="component" value="Chromosome 4"/>
</dbReference>
<dbReference type="InterPro" id="IPR013320">
    <property type="entry name" value="ConA-like_dom_sf"/>
</dbReference>
<gene>
    <name evidence="5" type="ORF">LTRI10_LOCUS24531</name>
</gene>
<dbReference type="Pfam" id="PF00139">
    <property type="entry name" value="Lectin_legB"/>
    <property type="match status" value="1"/>
</dbReference>
<dbReference type="SUPFAM" id="SSF49899">
    <property type="entry name" value="Concanavalin A-like lectins/glucanases"/>
    <property type="match status" value="1"/>
</dbReference>
<evidence type="ECO:0000259" key="4">
    <source>
        <dbReference type="Pfam" id="PF00139"/>
    </source>
</evidence>
<dbReference type="InterPro" id="IPR050258">
    <property type="entry name" value="Leguminous_Lectin"/>
</dbReference>
<evidence type="ECO:0000256" key="2">
    <source>
        <dbReference type="ARBA" id="ARBA00022734"/>
    </source>
</evidence>
<comment type="similarity">
    <text evidence="1">Belongs to the leguminous lectin family.</text>
</comment>
<dbReference type="PROSITE" id="PS00307">
    <property type="entry name" value="LECTIN_LEGUME_BETA"/>
    <property type="match status" value="1"/>
</dbReference>
<dbReference type="AlphaFoldDB" id="A0AAV2EBF2"/>
<feature type="chain" id="PRO_5043573051" description="Legume lectin domain-containing protein" evidence="3">
    <location>
        <begin position="28"/>
        <end position="166"/>
    </location>
</feature>
<evidence type="ECO:0000313" key="5">
    <source>
        <dbReference type="EMBL" id="CAL1383246.1"/>
    </source>
</evidence>
<keyword evidence="2" id="KW-0430">Lectin</keyword>
<dbReference type="InterPro" id="IPR019825">
    <property type="entry name" value="Lectin_legB_Mn/Ca_BS"/>
</dbReference>
<dbReference type="PANTHER" id="PTHR32401:SF49">
    <property type="entry name" value="OS10G0129200 PROTEIN"/>
    <property type="match status" value="1"/>
</dbReference>
<dbReference type="GO" id="GO:0030246">
    <property type="term" value="F:carbohydrate binding"/>
    <property type="evidence" value="ECO:0007669"/>
    <property type="project" value="UniProtKB-KW"/>
</dbReference>
<proteinExistence type="inferred from homology"/>
<evidence type="ECO:0000313" key="6">
    <source>
        <dbReference type="Proteomes" id="UP001497516"/>
    </source>
</evidence>
<dbReference type="PANTHER" id="PTHR32401">
    <property type="entry name" value="CONCANAVALIN A-LIKE LECTIN FAMILY PROTEIN"/>
    <property type="match status" value="1"/>
</dbReference>
<keyword evidence="6" id="KW-1185">Reference proteome</keyword>
<reference evidence="5 6" key="1">
    <citation type="submission" date="2024-04" db="EMBL/GenBank/DDBJ databases">
        <authorList>
            <person name="Fracassetti M."/>
        </authorList>
    </citation>
    <scope>NUCLEOTIDE SEQUENCE [LARGE SCALE GENOMIC DNA]</scope>
</reference>
<evidence type="ECO:0000256" key="1">
    <source>
        <dbReference type="ARBA" id="ARBA00007606"/>
    </source>
</evidence>
<accession>A0AAV2EBF2</accession>
<feature type="signal peptide" evidence="3">
    <location>
        <begin position="1"/>
        <end position="27"/>
    </location>
</feature>
<feature type="domain" description="Legume lectin" evidence="4">
    <location>
        <begin position="28"/>
        <end position="166"/>
    </location>
</feature>
<dbReference type="Gene3D" id="2.60.120.200">
    <property type="match status" value="1"/>
</dbReference>
<organism evidence="5 6">
    <name type="scientific">Linum trigynum</name>
    <dbReference type="NCBI Taxonomy" id="586398"/>
    <lineage>
        <taxon>Eukaryota</taxon>
        <taxon>Viridiplantae</taxon>
        <taxon>Streptophyta</taxon>
        <taxon>Embryophyta</taxon>
        <taxon>Tracheophyta</taxon>
        <taxon>Spermatophyta</taxon>
        <taxon>Magnoliopsida</taxon>
        <taxon>eudicotyledons</taxon>
        <taxon>Gunneridae</taxon>
        <taxon>Pentapetalae</taxon>
        <taxon>rosids</taxon>
        <taxon>fabids</taxon>
        <taxon>Malpighiales</taxon>
        <taxon>Linaceae</taxon>
        <taxon>Linum</taxon>
    </lineage>
</organism>
<evidence type="ECO:0000256" key="3">
    <source>
        <dbReference type="SAM" id="SignalP"/>
    </source>
</evidence>
<dbReference type="InterPro" id="IPR001220">
    <property type="entry name" value="Legume_lectin_dom"/>
</dbReference>
<keyword evidence="3" id="KW-0732">Signal</keyword>